<dbReference type="AlphaFoldDB" id="A0A1J1ABA6"/>
<sequence>MARADPGRTNGPDREIRLLKNPDGQWTARDLSVEVTAQGESREEALDNLDAVVAAVEGDGGHSPTDDEIRDLDVDPEVARTQEDDLPDILQ</sequence>
<name>A0A1J1ABA6_9EURY</name>
<feature type="compositionally biased region" description="Basic and acidic residues" evidence="1">
    <location>
        <begin position="11"/>
        <end position="20"/>
    </location>
</feature>
<organism evidence="2 3">
    <name type="scientific">Halodesulfurarchaeum formicicum</name>
    <dbReference type="NCBI Taxonomy" id="1873524"/>
    <lineage>
        <taxon>Archaea</taxon>
        <taxon>Methanobacteriati</taxon>
        <taxon>Methanobacteriota</taxon>
        <taxon>Stenosarchaea group</taxon>
        <taxon>Halobacteria</taxon>
        <taxon>Halobacteriales</taxon>
        <taxon>Halobacteriaceae</taxon>
        <taxon>Halodesulfurarchaeum</taxon>
    </lineage>
</organism>
<keyword evidence="3" id="KW-1185">Reference proteome</keyword>
<evidence type="ECO:0000313" key="2">
    <source>
        <dbReference type="EMBL" id="APE95067.1"/>
    </source>
</evidence>
<feature type="compositionally biased region" description="Basic and acidic residues" evidence="1">
    <location>
        <begin position="64"/>
        <end position="83"/>
    </location>
</feature>
<gene>
    <name evidence="2" type="ORF">HSR6_0607</name>
</gene>
<reference evidence="3" key="1">
    <citation type="submission" date="2016-08" db="EMBL/GenBank/DDBJ databases">
        <title>Discovery of first anaerobic lithoheterotrophic haloarchae widely represented in hypersaline habitats.</title>
        <authorList>
            <person name="Sorokin D.Y."/>
            <person name="Kublanov I.V."/>
            <person name="Roman P."/>
            <person name="Sinninghe Damste J.S."/>
            <person name="Golyshin P.N."/>
            <person name="Rojo D."/>
            <person name="Ciordia S."/>
            <person name="Mena Md.C."/>
            <person name="Ferrer M."/>
            <person name="Smedile F."/>
            <person name="Messina E."/>
            <person name="La Cono V."/>
            <person name="Yakimov M.M."/>
        </authorList>
    </citation>
    <scope>NUCLEOTIDE SEQUENCE [LARGE SCALE GENOMIC DNA]</scope>
    <source>
        <strain evidence="3">HSR6</strain>
    </source>
</reference>
<dbReference type="Pfam" id="PF24113">
    <property type="entry name" value="DUF7387"/>
    <property type="match status" value="1"/>
</dbReference>
<accession>A0A1J1ABA6</accession>
<evidence type="ECO:0000256" key="1">
    <source>
        <dbReference type="SAM" id="MobiDB-lite"/>
    </source>
</evidence>
<dbReference type="EMBL" id="CP016804">
    <property type="protein sequence ID" value="APE95067.1"/>
    <property type="molecule type" value="Genomic_DNA"/>
</dbReference>
<dbReference type="Proteomes" id="UP000186165">
    <property type="component" value="Chromosome"/>
</dbReference>
<feature type="region of interest" description="Disordered" evidence="1">
    <location>
        <begin position="1"/>
        <end position="23"/>
    </location>
</feature>
<dbReference type="KEGG" id="hhsr:HSR6_0607"/>
<dbReference type="InterPro" id="IPR055811">
    <property type="entry name" value="DUF7387"/>
</dbReference>
<evidence type="ECO:0000313" key="3">
    <source>
        <dbReference type="Proteomes" id="UP000186165"/>
    </source>
</evidence>
<evidence type="ECO:0008006" key="4">
    <source>
        <dbReference type="Google" id="ProtNLM"/>
    </source>
</evidence>
<dbReference type="OrthoDB" id="201961at2157"/>
<dbReference type="GeneID" id="30417130"/>
<proteinExistence type="predicted"/>
<feature type="region of interest" description="Disordered" evidence="1">
    <location>
        <begin position="57"/>
        <end position="91"/>
    </location>
</feature>
<dbReference type="RefSeq" id="WP_071932760.1">
    <property type="nucleotide sequence ID" value="NZ_CP016804.1"/>
</dbReference>
<protein>
    <recommendedName>
        <fullName evidence="4">HicB family protein</fullName>
    </recommendedName>
</protein>